<dbReference type="InterPro" id="IPR011978">
    <property type="entry name" value="YgfB-like"/>
</dbReference>
<organism evidence="2 3">
    <name type="scientific">Alcanivorax quisquiliarum</name>
    <dbReference type="NCBI Taxonomy" id="2933565"/>
    <lineage>
        <taxon>Bacteria</taxon>
        <taxon>Pseudomonadati</taxon>
        <taxon>Pseudomonadota</taxon>
        <taxon>Gammaproteobacteria</taxon>
        <taxon>Oceanospirillales</taxon>
        <taxon>Alcanivoracaceae</taxon>
        <taxon>Alcanivorax</taxon>
    </lineage>
</organism>
<dbReference type="RefSeq" id="WP_246949362.1">
    <property type="nucleotide sequence ID" value="NZ_JALKII010000002.1"/>
</dbReference>
<evidence type="ECO:0000256" key="1">
    <source>
        <dbReference type="ARBA" id="ARBA00038308"/>
    </source>
</evidence>
<dbReference type="EMBL" id="JALKII010000002">
    <property type="protein sequence ID" value="MCK0537067.1"/>
    <property type="molecule type" value="Genomic_DNA"/>
</dbReference>
<dbReference type="Gene3D" id="1.20.120.740">
    <property type="entry name" value="YgfB uncharacterised protein family UPF0149, PF03695"/>
    <property type="match status" value="1"/>
</dbReference>
<comment type="similarity">
    <text evidence="1">Belongs to the UPF0149 family.</text>
</comment>
<dbReference type="PANTHER" id="PTHR37528">
    <property type="entry name" value="UPF0149 PROTEIN YGFB"/>
    <property type="match status" value="1"/>
</dbReference>
<name>A0ABT0E5F9_9GAMM</name>
<reference evidence="2" key="1">
    <citation type="submission" date="2022-04" db="EMBL/GenBank/DDBJ databases">
        <title>Alcanivorax sp. CY1518 draft genome sequence.</title>
        <authorList>
            <person name="Zhao G."/>
            <person name="An M."/>
        </authorList>
    </citation>
    <scope>NUCLEOTIDE SEQUENCE</scope>
    <source>
        <strain evidence="2">CY1518</strain>
    </source>
</reference>
<dbReference type="PANTHER" id="PTHR37528:SF1">
    <property type="entry name" value="UPF0149 PROTEIN YGFB"/>
    <property type="match status" value="1"/>
</dbReference>
<gene>
    <name evidence="2" type="ORF">MU846_05030</name>
</gene>
<dbReference type="InterPro" id="IPR036255">
    <property type="entry name" value="YgfB-like_sf"/>
</dbReference>
<comment type="caution">
    <text evidence="2">The sequence shown here is derived from an EMBL/GenBank/DDBJ whole genome shotgun (WGS) entry which is preliminary data.</text>
</comment>
<sequence>MPRTTAEFFEPLADELASAGVRHGPAELHGVICGLLSTGLGSVDAELLGMLAAHTELAGQWSADASTALLAVRDLAQEAYTGDDLELVLLLPDDEEELGSRVAALGQWCEGFLVGFGTGSAGKRDADLPPGLQEALSDIAAISQIALPEDGSEEEEQMFEQVAEHARMAAMMVFTELALAARPDAPPPAGPVVKH</sequence>
<evidence type="ECO:0000313" key="2">
    <source>
        <dbReference type="EMBL" id="MCK0537067.1"/>
    </source>
</evidence>
<dbReference type="Proteomes" id="UP001165524">
    <property type="component" value="Unassembled WGS sequence"/>
</dbReference>
<accession>A0ABT0E5F9</accession>
<proteinExistence type="inferred from homology"/>
<dbReference type="Pfam" id="PF03695">
    <property type="entry name" value="UPF0149"/>
    <property type="match status" value="1"/>
</dbReference>
<keyword evidence="3" id="KW-1185">Reference proteome</keyword>
<protein>
    <submittedName>
        <fullName evidence="2">UPF0149 family protein</fullName>
    </submittedName>
</protein>
<dbReference type="SUPFAM" id="SSF101327">
    <property type="entry name" value="YgfB-like"/>
    <property type="match status" value="1"/>
</dbReference>
<evidence type="ECO:0000313" key="3">
    <source>
        <dbReference type="Proteomes" id="UP001165524"/>
    </source>
</evidence>